<accession>A0A085ZUT0</accession>
<comment type="caution">
    <text evidence="1">The sequence shown here is derived from an EMBL/GenBank/DDBJ whole genome shotgun (WGS) entry which is preliminary data.</text>
</comment>
<name>A0A085ZUT0_FLAHY</name>
<dbReference type="AlphaFoldDB" id="A0A085ZUT0"/>
<reference evidence="2 4" key="2">
    <citation type="submission" date="2016-11" db="EMBL/GenBank/DDBJ databases">
        <title>Whole genomes of Flavobacteriaceae.</title>
        <authorList>
            <person name="Stine C."/>
            <person name="Li C."/>
            <person name="Tadesse D."/>
        </authorList>
    </citation>
    <scope>NUCLEOTIDE SEQUENCE [LARGE SCALE GENOMIC DNA]</scope>
    <source>
        <strain evidence="2 4">ATCC 29551</strain>
    </source>
</reference>
<evidence type="ECO:0000313" key="1">
    <source>
        <dbReference type="EMBL" id="KFF08194.1"/>
    </source>
</evidence>
<evidence type="ECO:0000313" key="2">
    <source>
        <dbReference type="EMBL" id="OXA85676.1"/>
    </source>
</evidence>
<dbReference type="Proteomes" id="UP000198424">
    <property type="component" value="Unassembled WGS sequence"/>
</dbReference>
<gene>
    <name evidence="2" type="ORF">B0A62_24305</name>
    <name evidence="1" type="ORF">IW20_23795</name>
</gene>
<organism evidence="1 3">
    <name type="scientific">Flavobacterium hydatis</name>
    <name type="common">Cytophaga aquatilis</name>
    <dbReference type="NCBI Taxonomy" id="991"/>
    <lineage>
        <taxon>Bacteria</taxon>
        <taxon>Pseudomonadati</taxon>
        <taxon>Bacteroidota</taxon>
        <taxon>Flavobacteriia</taxon>
        <taxon>Flavobacteriales</taxon>
        <taxon>Flavobacteriaceae</taxon>
        <taxon>Flavobacterium</taxon>
    </lineage>
</organism>
<proteinExistence type="predicted"/>
<dbReference type="OrthoDB" id="9897952at2"/>
<reference evidence="1 3" key="1">
    <citation type="submission" date="2014-07" db="EMBL/GenBank/DDBJ databases">
        <title>Genome of Flavobacterium hydatis DSM 2063.</title>
        <authorList>
            <person name="Pipes S.E."/>
            <person name="Stropko S.J."/>
            <person name="Newman J.D."/>
        </authorList>
    </citation>
    <scope>NUCLEOTIDE SEQUENCE [LARGE SCALE GENOMIC DNA]</scope>
    <source>
        <strain evidence="1 3">DSM 2063</strain>
    </source>
</reference>
<keyword evidence="4" id="KW-1185">Reference proteome</keyword>
<dbReference type="RefSeq" id="WP_035628201.1">
    <property type="nucleotide sequence ID" value="NZ_JBEWQG010000026.1"/>
</dbReference>
<sequence>MKSWQLLILSIFFTNCKNDYQDLKGDTNSSSIEDEKTDSFITIPDSTLILEKDAQYLELEFILWGYTSHITSDRKI</sequence>
<dbReference type="Proteomes" id="UP000028712">
    <property type="component" value="Unassembled WGS sequence"/>
</dbReference>
<dbReference type="EMBL" id="JPRM01000053">
    <property type="protein sequence ID" value="KFF08194.1"/>
    <property type="molecule type" value="Genomic_DNA"/>
</dbReference>
<dbReference type="STRING" id="991.IW20_23795"/>
<dbReference type="EMBL" id="MUGY01000054">
    <property type="protein sequence ID" value="OXA85676.1"/>
    <property type="molecule type" value="Genomic_DNA"/>
</dbReference>
<protein>
    <submittedName>
        <fullName evidence="1">Uncharacterized protein</fullName>
    </submittedName>
</protein>
<evidence type="ECO:0000313" key="3">
    <source>
        <dbReference type="Proteomes" id="UP000028712"/>
    </source>
</evidence>
<evidence type="ECO:0000313" key="4">
    <source>
        <dbReference type="Proteomes" id="UP000198424"/>
    </source>
</evidence>